<keyword evidence="3" id="KW-1185">Reference proteome</keyword>
<organism evidence="2 3">
    <name type="scientific">Marasmius tenuissimus</name>
    <dbReference type="NCBI Taxonomy" id="585030"/>
    <lineage>
        <taxon>Eukaryota</taxon>
        <taxon>Fungi</taxon>
        <taxon>Dikarya</taxon>
        <taxon>Basidiomycota</taxon>
        <taxon>Agaricomycotina</taxon>
        <taxon>Agaricomycetes</taxon>
        <taxon>Agaricomycetidae</taxon>
        <taxon>Agaricales</taxon>
        <taxon>Marasmiineae</taxon>
        <taxon>Marasmiaceae</taxon>
        <taxon>Marasmius</taxon>
    </lineage>
</organism>
<evidence type="ECO:0000313" key="2">
    <source>
        <dbReference type="EMBL" id="KAL0068328.1"/>
    </source>
</evidence>
<comment type="caution">
    <text evidence="2">The sequence shown here is derived from an EMBL/GenBank/DDBJ whole genome shotgun (WGS) entry which is preliminary data.</text>
</comment>
<dbReference type="CDD" id="cd00067">
    <property type="entry name" value="GAL4"/>
    <property type="match status" value="1"/>
</dbReference>
<dbReference type="PANTHER" id="PTHR47784">
    <property type="entry name" value="STEROL UPTAKE CONTROL PROTEIN 2"/>
    <property type="match status" value="1"/>
</dbReference>
<dbReference type="PROSITE" id="PS50048">
    <property type="entry name" value="ZN2_CY6_FUNGAL_2"/>
    <property type="match status" value="1"/>
</dbReference>
<evidence type="ECO:0000259" key="1">
    <source>
        <dbReference type="PROSITE" id="PS50048"/>
    </source>
</evidence>
<dbReference type="Pfam" id="PF11951">
    <property type="entry name" value="Fungal_trans_2"/>
    <property type="match status" value="1"/>
</dbReference>
<dbReference type="InterPro" id="IPR001138">
    <property type="entry name" value="Zn2Cys6_DnaBD"/>
</dbReference>
<accession>A0ABR3A5Q8</accession>
<gene>
    <name evidence="2" type="primary">UPC2</name>
    <name evidence="2" type="ORF">AAF712_004715</name>
</gene>
<dbReference type="Pfam" id="PF00172">
    <property type="entry name" value="Zn_clus"/>
    <property type="match status" value="1"/>
</dbReference>
<dbReference type="Proteomes" id="UP001437256">
    <property type="component" value="Unassembled WGS sequence"/>
</dbReference>
<name>A0ABR3A5Q8_9AGAR</name>
<dbReference type="PROSITE" id="PS00463">
    <property type="entry name" value="ZN2_CY6_FUNGAL_1"/>
    <property type="match status" value="1"/>
</dbReference>
<dbReference type="InterPro" id="IPR036864">
    <property type="entry name" value="Zn2-C6_fun-type_DNA-bd_sf"/>
</dbReference>
<dbReference type="SMART" id="SM00066">
    <property type="entry name" value="GAL4"/>
    <property type="match status" value="1"/>
</dbReference>
<dbReference type="InterPro" id="IPR021858">
    <property type="entry name" value="Fun_TF"/>
</dbReference>
<dbReference type="InterPro" id="IPR053157">
    <property type="entry name" value="Sterol_Uptake_Regulator"/>
</dbReference>
<feature type="domain" description="Zn(2)-C6 fungal-type" evidence="1">
    <location>
        <begin position="20"/>
        <end position="50"/>
    </location>
</feature>
<evidence type="ECO:0000313" key="3">
    <source>
        <dbReference type="Proteomes" id="UP001437256"/>
    </source>
</evidence>
<proteinExistence type="predicted"/>
<reference evidence="2 3" key="1">
    <citation type="submission" date="2024-05" db="EMBL/GenBank/DDBJ databases">
        <title>A draft genome resource for the thread blight pathogen Marasmius tenuissimus strain MS-2.</title>
        <authorList>
            <person name="Yulfo-Soto G.E."/>
            <person name="Baruah I.K."/>
            <person name="Amoako-Attah I."/>
            <person name="Bukari Y."/>
            <person name="Meinhardt L.W."/>
            <person name="Bailey B.A."/>
            <person name="Cohen S.P."/>
        </authorList>
    </citation>
    <scope>NUCLEOTIDE SEQUENCE [LARGE SCALE GENOMIC DNA]</scope>
    <source>
        <strain evidence="2 3">MS-2</strain>
    </source>
</reference>
<dbReference type="SUPFAM" id="SSF57701">
    <property type="entry name" value="Zn2/Cys6 DNA-binding domain"/>
    <property type="match status" value="1"/>
</dbReference>
<dbReference type="EMBL" id="JBBXMP010000019">
    <property type="protein sequence ID" value="KAL0068328.1"/>
    <property type="molecule type" value="Genomic_DNA"/>
</dbReference>
<protein>
    <submittedName>
        <fullName evidence="2">Transcription factor</fullName>
    </submittedName>
</protein>
<dbReference type="Gene3D" id="4.10.240.10">
    <property type="entry name" value="Zn(2)-C6 fungal-type DNA-binding domain"/>
    <property type="match status" value="1"/>
</dbReference>
<dbReference type="PANTHER" id="PTHR47784:SF5">
    <property type="entry name" value="STEROL UPTAKE CONTROL PROTEIN 2"/>
    <property type="match status" value="1"/>
</dbReference>
<sequence length="429" mass="48781">MSNPASIKKVIRSHKKSRMGCVQCKKRRIKCDERRPVCSSCERRTADCVFIEHPRPSENDNASDSLPKPEQMPTIARHQTTELQLARKSPTPPPFSTLDMSSFKLFHHWCTDTSYTLAHSSSAMHGVQYTIPQLAFGQPGLMHVLLAIAASHMHHLFGLHALNADLDYNGLSIMHKSSAAQHIRTIQDPDIHLLLIGFLTVLEYADTSGRDIFSLVTSIYNNFHDRFFVKQPMIAAMGLYSRKPGQRLKVDIYTQPEYQQHVKLPFPQSLNSIHLPASEYAWPEPEEVQDPAISETYRRVVEALTGSWYLFQRQGSEITAAVSWFAQFSEEFHTFLVIERRQRALVLLYHYCSMLTWLTQQPQVCWWASGQTGLSNYAGHVWSLLNDEWVMCVTTAATFEQHLYQAQITQMTHSSAAGMDLSDAVVPVS</sequence>